<gene>
    <name evidence="3" type="ORF">A2175_02295</name>
</gene>
<dbReference type="PANTHER" id="PTHR45947:SF3">
    <property type="entry name" value="SULFOQUINOVOSYL TRANSFERASE SQD2"/>
    <property type="match status" value="1"/>
</dbReference>
<dbReference type="PANTHER" id="PTHR45947">
    <property type="entry name" value="SULFOQUINOVOSYL TRANSFERASE SQD2"/>
    <property type="match status" value="1"/>
</dbReference>
<organism evidence="3 4">
    <name type="scientific">Candidatus Nealsonbacteria bacterium RBG_13_42_11</name>
    <dbReference type="NCBI Taxonomy" id="1801663"/>
    <lineage>
        <taxon>Bacteria</taxon>
        <taxon>Candidatus Nealsoniibacteriota</taxon>
    </lineage>
</organism>
<dbReference type="GO" id="GO:0016757">
    <property type="term" value="F:glycosyltransferase activity"/>
    <property type="evidence" value="ECO:0007669"/>
    <property type="project" value="InterPro"/>
</dbReference>
<dbReference type="InterPro" id="IPR050194">
    <property type="entry name" value="Glycosyltransferase_grp1"/>
</dbReference>
<dbReference type="InterPro" id="IPR001296">
    <property type="entry name" value="Glyco_trans_1"/>
</dbReference>
<evidence type="ECO:0000313" key="4">
    <source>
        <dbReference type="Proteomes" id="UP000176755"/>
    </source>
</evidence>
<dbReference type="STRING" id="1801663.A2175_02295"/>
<dbReference type="SUPFAM" id="SSF53756">
    <property type="entry name" value="UDP-Glycosyltransferase/glycogen phosphorylase"/>
    <property type="match status" value="1"/>
</dbReference>
<dbReference type="EMBL" id="MHLY01000004">
    <property type="protein sequence ID" value="OGZ18938.1"/>
    <property type="molecule type" value="Genomic_DNA"/>
</dbReference>
<feature type="domain" description="Glycosyltransferase subfamily 4-like N-terminal" evidence="2">
    <location>
        <begin position="2"/>
        <end position="133"/>
    </location>
</feature>
<sequence>MKICFLAGTDSIHSKKWIGYFADRRNEIHCISLTKNKFSIIKNVKFYSLKGFSLKPLDILFNAITVKKLIKKINPDVLHAHYAGVNGVLAALSGFHPFVLTVWGSDILIAPKSNIIKPLIKFSLKKADLITCDGENTREAMINLGIDASKIKIIYFGVNAQKFTISPKNENLIKELRIKNCPVVISLRNLEPIYDLETLVKAVPLVLKEFSEAKFIIIGRGSEEEKLKKLAKDLKITDSIRLLGFISNDKLPKYLRVADIYVSTSLSDGGISASTAEAMASGLPVVITDSGDNKKWIKDGENGFVIPIKNPEILAKKTIYLLKNENIRLKSGEINRKIIEEKYNYYKEMSKMEKIYEEIIKKNQKNLT</sequence>
<evidence type="ECO:0000259" key="1">
    <source>
        <dbReference type="Pfam" id="PF00534"/>
    </source>
</evidence>
<dbReference type="InterPro" id="IPR028098">
    <property type="entry name" value="Glyco_trans_4-like_N"/>
</dbReference>
<protein>
    <recommendedName>
        <fullName evidence="5">Glycosyl transferase family 1 domain-containing protein</fullName>
    </recommendedName>
</protein>
<dbReference type="AlphaFoldDB" id="A0A1G2E194"/>
<dbReference type="Pfam" id="PF00534">
    <property type="entry name" value="Glycos_transf_1"/>
    <property type="match status" value="1"/>
</dbReference>
<evidence type="ECO:0008006" key="5">
    <source>
        <dbReference type="Google" id="ProtNLM"/>
    </source>
</evidence>
<comment type="caution">
    <text evidence="3">The sequence shown here is derived from an EMBL/GenBank/DDBJ whole genome shotgun (WGS) entry which is preliminary data.</text>
</comment>
<name>A0A1G2E194_9BACT</name>
<reference evidence="3 4" key="1">
    <citation type="journal article" date="2016" name="Nat. Commun.">
        <title>Thousands of microbial genomes shed light on interconnected biogeochemical processes in an aquifer system.</title>
        <authorList>
            <person name="Anantharaman K."/>
            <person name="Brown C.T."/>
            <person name="Hug L.A."/>
            <person name="Sharon I."/>
            <person name="Castelle C.J."/>
            <person name="Probst A.J."/>
            <person name="Thomas B.C."/>
            <person name="Singh A."/>
            <person name="Wilkins M.J."/>
            <person name="Karaoz U."/>
            <person name="Brodie E.L."/>
            <person name="Williams K.H."/>
            <person name="Hubbard S.S."/>
            <person name="Banfield J.F."/>
        </authorList>
    </citation>
    <scope>NUCLEOTIDE SEQUENCE [LARGE SCALE GENOMIC DNA]</scope>
</reference>
<dbReference type="Proteomes" id="UP000176755">
    <property type="component" value="Unassembled WGS sequence"/>
</dbReference>
<evidence type="ECO:0000259" key="2">
    <source>
        <dbReference type="Pfam" id="PF13477"/>
    </source>
</evidence>
<accession>A0A1G2E194</accession>
<dbReference type="Gene3D" id="3.40.50.2000">
    <property type="entry name" value="Glycogen Phosphorylase B"/>
    <property type="match status" value="2"/>
</dbReference>
<evidence type="ECO:0000313" key="3">
    <source>
        <dbReference type="EMBL" id="OGZ18938.1"/>
    </source>
</evidence>
<dbReference type="Pfam" id="PF13477">
    <property type="entry name" value="Glyco_trans_4_2"/>
    <property type="match status" value="1"/>
</dbReference>
<proteinExistence type="predicted"/>
<feature type="domain" description="Glycosyl transferase family 1" evidence="1">
    <location>
        <begin position="171"/>
        <end position="337"/>
    </location>
</feature>